<protein>
    <submittedName>
        <fullName evidence="1">Uncharacterized protein</fullName>
    </submittedName>
</protein>
<organism evidence="1">
    <name type="scientific">Timema poppense</name>
    <name type="common">Walking stick</name>
    <dbReference type="NCBI Taxonomy" id="170557"/>
    <lineage>
        <taxon>Eukaryota</taxon>
        <taxon>Metazoa</taxon>
        <taxon>Ecdysozoa</taxon>
        <taxon>Arthropoda</taxon>
        <taxon>Hexapoda</taxon>
        <taxon>Insecta</taxon>
        <taxon>Pterygota</taxon>
        <taxon>Neoptera</taxon>
        <taxon>Polyneoptera</taxon>
        <taxon>Phasmatodea</taxon>
        <taxon>Timematodea</taxon>
        <taxon>Timematoidea</taxon>
        <taxon>Timematidae</taxon>
        <taxon>Timema</taxon>
    </lineage>
</organism>
<gene>
    <name evidence="1" type="ORF">TPSB3V08_LOCUS1535</name>
</gene>
<name>A0A7R9CLZ5_TIMPO</name>
<proteinExistence type="predicted"/>
<reference evidence="1" key="1">
    <citation type="submission" date="2020-11" db="EMBL/GenBank/DDBJ databases">
        <authorList>
            <person name="Tran Van P."/>
        </authorList>
    </citation>
    <scope>NUCLEOTIDE SEQUENCE</scope>
</reference>
<dbReference type="EMBL" id="OD000557">
    <property type="protein sequence ID" value="CAD7398158.1"/>
    <property type="molecule type" value="Genomic_DNA"/>
</dbReference>
<evidence type="ECO:0000313" key="1">
    <source>
        <dbReference type="EMBL" id="CAD7398158.1"/>
    </source>
</evidence>
<accession>A0A7R9CLZ5</accession>
<sequence>MPLWGGRGCGYLNSLFALSDKVLPVRVVLSRPCEGLAVRRKTTLSVRNRGHVNESEVSIGEIWSAVELTLCPGTLVCPGGEGMPWEHIPEKYVSLFSKNYTSVARTQNKISCRENVRLVKCAMNLKKLVEHCSSLLVAETTRRAMLRKVMDNVLRFASRPVELI</sequence>
<dbReference type="AlphaFoldDB" id="A0A7R9CLZ5"/>